<protein>
    <submittedName>
        <fullName evidence="4">Response regulator transcription factor</fullName>
    </submittedName>
</protein>
<dbReference type="PROSITE" id="PS50930">
    <property type="entry name" value="HTH_LYTTR"/>
    <property type="match status" value="1"/>
</dbReference>
<dbReference type="EMBL" id="JADIMQ010000114">
    <property type="protein sequence ID" value="MBO8449218.1"/>
    <property type="molecule type" value="Genomic_DNA"/>
</dbReference>
<evidence type="ECO:0000259" key="3">
    <source>
        <dbReference type="PROSITE" id="PS50930"/>
    </source>
</evidence>
<dbReference type="Gene3D" id="2.40.50.1020">
    <property type="entry name" value="LytTr DNA-binding domain"/>
    <property type="match status" value="1"/>
</dbReference>
<feature type="domain" description="HTH LytTR-type" evidence="3">
    <location>
        <begin position="133"/>
        <end position="201"/>
    </location>
</feature>
<dbReference type="GO" id="GO:0003677">
    <property type="term" value="F:DNA binding"/>
    <property type="evidence" value="ECO:0007669"/>
    <property type="project" value="InterPro"/>
</dbReference>
<dbReference type="InterPro" id="IPR007492">
    <property type="entry name" value="LytTR_DNA-bd_dom"/>
</dbReference>
<evidence type="ECO:0000259" key="2">
    <source>
        <dbReference type="PROSITE" id="PS50110"/>
    </source>
</evidence>
<name>A0A9D9EKM4_9BACT</name>
<keyword evidence="1" id="KW-0597">Phosphoprotein</keyword>
<dbReference type="Proteomes" id="UP000810252">
    <property type="component" value="Unassembled WGS sequence"/>
</dbReference>
<evidence type="ECO:0000313" key="4">
    <source>
        <dbReference type="EMBL" id="MBO8449218.1"/>
    </source>
</evidence>
<dbReference type="Gene3D" id="3.40.50.2300">
    <property type="match status" value="1"/>
</dbReference>
<feature type="domain" description="Response regulatory" evidence="2">
    <location>
        <begin position="4"/>
        <end position="114"/>
    </location>
</feature>
<evidence type="ECO:0000313" key="5">
    <source>
        <dbReference type="Proteomes" id="UP000810252"/>
    </source>
</evidence>
<dbReference type="AlphaFoldDB" id="A0A9D9EKM4"/>
<organism evidence="4 5">
    <name type="scientific">Candidatus Cryptobacteroides merdigallinarum</name>
    <dbReference type="NCBI Taxonomy" id="2840770"/>
    <lineage>
        <taxon>Bacteria</taxon>
        <taxon>Pseudomonadati</taxon>
        <taxon>Bacteroidota</taxon>
        <taxon>Bacteroidia</taxon>
        <taxon>Bacteroidales</taxon>
        <taxon>Candidatus Cryptobacteroides</taxon>
    </lineage>
</organism>
<reference evidence="4" key="1">
    <citation type="submission" date="2020-10" db="EMBL/GenBank/DDBJ databases">
        <authorList>
            <person name="Gilroy R."/>
        </authorList>
    </citation>
    <scope>NUCLEOTIDE SEQUENCE</scope>
    <source>
        <strain evidence="4">20514</strain>
    </source>
</reference>
<comment type="caution">
    <text evidence="4">The sequence shown here is derived from an EMBL/GenBank/DDBJ whole genome shotgun (WGS) entry which is preliminary data.</text>
</comment>
<dbReference type="Pfam" id="PF00072">
    <property type="entry name" value="Response_reg"/>
    <property type="match status" value="1"/>
</dbReference>
<proteinExistence type="predicted"/>
<dbReference type="SUPFAM" id="SSF52172">
    <property type="entry name" value="CheY-like"/>
    <property type="match status" value="1"/>
</dbReference>
<dbReference type="SMART" id="SM00850">
    <property type="entry name" value="LytTR"/>
    <property type="match status" value="1"/>
</dbReference>
<dbReference type="InterPro" id="IPR046947">
    <property type="entry name" value="LytR-like"/>
</dbReference>
<dbReference type="InterPro" id="IPR001789">
    <property type="entry name" value="Sig_transdc_resp-reg_receiver"/>
</dbReference>
<evidence type="ECO:0000256" key="1">
    <source>
        <dbReference type="PROSITE-ProRule" id="PRU00169"/>
    </source>
</evidence>
<gene>
    <name evidence="4" type="ORF">IAC29_08115</name>
</gene>
<dbReference type="Pfam" id="PF04397">
    <property type="entry name" value="LytTR"/>
    <property type="match status" value="1"/>
</dbReference>
<reference evidence="4" key="2">
    <citation type="journal article" date="2021" name="PeerJ">
        <title>Extensive microbial diversity within the chicken gut microbiome revealed by metagenomics and culture.</title>
        <authorList>
            <person name="Gilroy R."/>
            <person name="Ravi A."/>
            <person name="Getino M."/>
            <person name="Pursley I."/>
            <person name="Horton D.L."/>
            <person name="Alikhan N.F."/>
            <person name="Baker D."/>
            <person name="Gharbi K."/>
            <person name="Hall N."/>
            <person name="Watson M."/>
            <person name="Adriaenssens E.M."/>
            <person name="Foster-Nyarko E."/>
            <person name="Jarju S."/>
            <person name="Secka A."/>
            <person name="Antonio M."/>
            <person name="Oren A."/>
            <person name="Chaudhuri R.R."/>
            <person name="La Ragione R."/>
            <person name="Hildebrand F."/>
            <person name="Pallen M.J."/>
        </authorList>
    </citation>
    <scope>NUCLEOTIDE SEQUENCE</scope>
    <source>
        <strain evidence="4">20514</strain>
    </source>
</reference>
<accession>A0A9D9EKM4</accession>
<dbReference type="PANTHER" id="PTHR37299">
    <property type="entry name" value="TRANSCRIPTIONAL REGULATOR-RELATED"/>
    <property type="match status" value="1"/>
</dbReference>
<feature type="modified residue" description="4-aspartylphosphate" evidence="1">
    <location>
        <position position="54"/>
    </location>
</feature>
<sequence length="233" mass="26025">MMIKAIAIDDEPVALSIMENFCSRDGGVSLSAYSDPVVGMDAVYRERPDLVFLDIEMNGVSGVEVARTLPEGTYLIFTTAYAQFALEGFELNAMDFLHKPFSYTRFEASLKKVRDMMALKSGAAVPSGLHGEITVKSEYRNVNVHLCDIRYIEAMDNYVKIHVSGRDPVLTQMSMKEFSDMLPAEDFVRIHKSYIVPLSKVSQYTRRQVTLSCGAVLPIGRVYSAEVLSRLCP</sequence>
<dbReference type="PROSITE" id="PS50110">
    <property type="entry name" value="RESPONSE_REGULATORY"/>
    <property type="match status" value="1"/>
</dbReference>
<dbReference type="PANTHER" id="PTHR37299:SF1">
    <property type="entry name" value="STAGE 0 SPORULATION PROTEIN A HOMOLOG"/>
    <property type="match status" value="1"/>
</dbReference>
<dbReference type="InterPro" id="IPR011006">
    <property type="entry name" value="CheY-like_superfamily"/>
</dbReference>
<dbReference type="SMART" id="SM00448">
    <property type="entry name" value="REC"/>
    <property type="match status" value="1"/>
</dbReference>
<dbReference type="GO" id="GO:0000156">
    <property type="term" value="F:phosphorelay response regulator activity"/>
    <property type="evidence" value="ECO:0007669"/>
    <property type="project" value="InterPro"/>
</dbReference>